<evidence type="ECO:0000313" key="2">
    <source>
        <dbReference type="EnsemblMetazoa" id="XP_028516218.1"/>
    </source>
</evidence>
<dbReference type="Gene3D" id="3.30.420.10">
    <property type="entry name" value="Ribonuclease H-like superfamily/Ribonuclease H"/>
    <property type="match status" value="1"/>
</dbReference>
<dbReference type="InterPro" id="IPR038717">
    <property type="entry name" value="Tc1-like_DDE_dom"/>
</dbReference>
<dbReference type="EnsemblMetazoa" id="XM_028660417.1">
    <property type="protein sequence ID" value="XP_028516218.1"/>
    <property type="gene ID" value="LOC110243690"/>
</dbReference>
<dbReference type="InterPro" id="IPR036397">
    <property type="entry name" value="RNaseH_sf"/>
</dbReference>
<reference evidence="2" key="1">
    <citation type="submission" date="2022-11" db="UniProtKB">
        <authorList>
            <consortium name="EnsemblMetazoa"/>
        </authorList>
    </citation>
    <scope>IDENTIFICATION</scope>
</reference>
<dbReference type="Pfam" id="PF13358">
    <property type="entry name" value="DDE_3"/>
    <property type="match status" value="1"/>
</dbReference>
<feature type="domain" description="Tc1-like transposase DDE" evidence="1">
    <location>
        <begin position="43"/>
        <end position="186"/>
    </location>
</feature>
<dbReference type="RefSeq" id="XP_028516218.1">
    <property type="nucleotide sequence ID" value="XM_028660417.1"/>
</dbReference>
<name>A0A913YMF9_EXADI</name>
<dbReference type="GeneID" id="110243690"/>
<dbReference type="GO" id="GO:0003676">
    <property type="term" value="F:nucleic acid binding"/>
    <property type="evidence" value="ECO:0007669"/>
    <property type="project" value="InterPro"/>
</dbReference>
<dbReference type="OMA" id="FPIKNRV"/>
<proteinExistence type="predicted"/>
<protein>
    <recommendedName>
        <fullName evidence="1">Tc1-like transposase DDE domain-containing protein</fullName>
    </recommendedName>
</protein>
<dbReference type="OrthoDB" id="8928061at2759"/>
<dbReference type="PANTHER" id="PTHR46564">
    <property type="entry name" value="TRANSPOSASE"/>
    <property type="match status" value="1"/>
</dbReference>
<organism evidence="2 3">
    <name type="scientific">Exaiptasia diaphana</name>
    <name type="common">Tropical sea anemone</name>
    <name type="synonym">Aiptasia pulchella</name>
    <dbReference type="NCBI Taxonomy" id="2652724"/>
    <lineage>
        <taxon>Eukaryota</taxon>
        <taxon>Metazoa</taxon>
        <taxon>Cnidaria</taxon>
        <taxon>Anthozoa</taxon>
        <taxon>Hexacorallia</taxon>
        <taxon>Actiniaria</taxon>
        <taxon>Aiptasiidae</taxon>
        <taxon>Exaiptasia</taxon>
    </lineage>
</organism>
<dbReference type="Proteomes" id="UP000887567">
    <property type="component" value="Unplaced"/>
</dbReference>
<dbReference type="PANTHER" id="PTHR46564:SF1">
    <property type="entry name" value="TRANSPOSASE"/>
    <property type="match status" value="1"/>
</dbReference>
<accession>A0A913YMF9</accession>
<dbReference type="AlphaFoldDB" id="A0A913YMF9"/>
<keyword evidence="3" id="KW-1185">Reference proteome</keyword>
<sequence>MQTCPILNFSSFCESQLNVIAKQRDDARRAEYCRRVSAFNRKQLLFIDESAKDDRTFQRRYARELVGTGRISIKGNFTRGSRFSVLGAINTSGVIASNVIHGAYNREQYEFAFMQFILPHVGNLANQEENSVVIMDNCNIHYSDVVTNAVRNKGGIIMFLQPYSPDYNPIEDCFNFCKKWLQRNQEICYTYPKRLIEITKSCLNCNLSVMKNCPIMSY</sequence>
<dbReference type="KEGG" id="epa:110243690"/>
<evidence type="ECO:0000259" key="1">
    <source>
        <dbReference type="Pfam" id="PF13358"/>
    </source>
</evidence>
<evidence type="ECO:0000313" key="3">
    <source>
        <dbReference type="Proteomes" id="UP000887567"/>
    </source>
</evidence>